<accession>A0A9P6A227</accession>
<sequence>MLRERKNMLWWGFLTMYFHRLFACSGEDFCYPAGDICYRDTENSPRCRSPSSGRGGGGGGLPQPPRSLHRRQQHEPPRPRPLLQHLHKLLLLPLPKLPPQLPRHLLPLHQRRRDLQLLDFHQILRPPSFHLQRRL</sequence>
<evidence type="ECO:0000313" key="4">
    <source>
        <dbReference type="Proteomes" id="UP000807025"/>
    </source>
</evidence>
<evidence type="ECO:0000313" key="3">
    <source>
        <dbReference type="EMBL" id="KAF9498702.1"/>
    </source>
</evidence>
<keyword evidence="2" id="KW-0732">Signal</keyword>
<dbReference type="Proteomes" id="UP000807025">
    <property type="component" value="Unassembled WGS sequence"/>
</dbReference>
<comment type="caution">
    <text evidence="3">The sequence shown here is derived from an EMBL/GenBank/DDBJ whole genome shotgun (WGS) entry which is preliminary data.</text>
</comment>
<feature type="region of interest" description="Disordered" evidence="1">
    <location>
        <begin position="41"/>
        <end position="80"/>
    </location>
</feature>
<gene>
    <name evidence="3" type="ORF">BDN71DRAFT_353280</name>
</gene>
<evidence type="ECO:0008006" key="5">
    <source>
        <dbReference type="Google" id="ProtNLM"/>
    </source>
</evidence>
<feature type="chain" id="PRO_5040157172" description="Secreted protein" evidence="2">
    <location>
        <begin position="24"/>
        <end position="135"/>
    </location>
</feature>
<dbReference type="EMBL" id="MU154536">
    <property type="protein sequence ID" value="KAF9498702.1"/>
    <property type="molecule type" value="Genomic_DNA"/>
</dbReference>
<feature type="signal peptide" evidence="2">
    <location>
        <begin position="1"/>
        <end position="23"/>
    </location>
</feature>
<protein>
    <recommendedName>
        <fullName evidence="5">Secreted protein</fullName>
    </recommendedName>
</protein>
<name>A0A9P6A227_PLEER</name>
<organism evidence="3 4">
    <name type="scientific">Pleurotus eryngii</name>
    <name type="common">Boletus of the steppes</name>
    <dbReference type="NCBI Taxonomy" id="5323"/>
    <lineage>
        <taxon>Eukaryota</taxon>
        <taxon>Fungi</taxon>
        <taxon>Dikarya</taxon>
        <taxon>Basidiomycota</taxon>
        <taxon>Agaricomycotina</taxon>
        <taxon>Agaricomycetes</taxon>
        <taxon>Agaricomycetidae</taxon>
        <taxon>Agaricales</taxon>
        <taxon>Pleurotineae</taxon>
        <taxon>Pleurotaceae</taxon>
        <taxon>Pleurotus</taxon>
    </lineage>
</organism>
<evidence type="ECO:0000256" key="2">
    <source>
        <dbReference type="SAM" id="SignalP"/>
    </source>
</evidence>
<keyword evidence="4" id="KW-1185">Reference proteome</keyword>
<reference evidence="3" key="1">
    <citation type="submission" date="2020-11" db="EMBL/GenBank/DDBJ databases">
        <authorList>
            <consortium name="DOE Joint Genome Institute"/>
            <person name="Ahrendt S."/>
            <person name="Riley R."/>
            <person name="Andreopoulos W."/>
            <person name="Labutti K."/>
            <person name="Pangilinan J."/>
            <person name="Ruiz-Duenas F.J."/>
            <person name="Barrasa J.M."/>
            <person name="Sanchez-Garcia M."/>
            <person name="Camarero S."/>
            <person name="Miyauchi S."/>
            <person name="Serrano A."/>
            <person name="Linde D."/>
            <person name="Babiker R."/>
            <person name="Drula E."/>
            <person name="Ayuso-Fernandez I."/>
            <person name="Pacheco R."/>
            <person name="Padilla G."/>
            <person name="Ferreira P."/>
            <person name="Barriuso J."/>
            <person name="Kellner H."/>
            <person name="Castanera R."/>
            <person name="Alfaro M."/>
            <person name="Ramirez L."/>
            <person name="Pisabarro A.G."/>
            <person name="Kuo A."/>
            <person name="Tritt A."/>
            <person name="Lipzen A."/>
            <person name="He G."/>
            <person name="Yan M."/>
            <person name="Ng V."/>
            <person name="Cullen D."/>
            <person name="Martin F."/>
            <person name="Rosso M.-N."/>
            <person name="Henrissat B."/>
            <person name="Hibbett D."/>
            <person name="Martinez A.T."/>
            <person name="Grigoriev I.V."/>
        </authorList>
    </citation>
    <scope>NUCLEOTIDE SEQUENCE</scope>
    <source>
        <strain evidence="3">ATCC 90797</strain>
    </source>
</reference>
<dbReference type="OrthoDB" id="5358959at2759"/>
<evidence type="ECO:0000256" key="1">
    <source>
        <dbReference type="SAM" id="MobiDB-lite"/>
    </source>
</evidence>
<proteinExistence type="predicted"/>
<dbReference type="AlphaFoldDB" id="A0A9P6A227"/>